<gene>
    <name evidence="3" type="ORF">HK439_10390</name>
</gene>
<reference evidence="3" key="1">
    <citation type="submission" date="2020-05" db="EMBL/GenBank/DDBJ databases">
        <title>Identification of trans-AT polyketide cluster in two marine bacteria, producers of a novel glutaramide-containing polyketide sesbanimide D and analogs.</title>
        <authorList>
            <person name="Kacar D."/>
            <person name="Rodriguez P."/>
            <person name="Canedo L."/>
            <person name="Gonzalez E."/>
            <person name="Galan B."/>
            <person name="De La Calle F."/>
            <person name="Garcia J.L."/>
        </authorList>
    </citation>
    <scope>NUCLEOTIDE SEQUENCE</scope>
    <source>
        <strain evidence="3">PHM038</strain>
    </source>
</reference>
<dbReference type="Proteomes" id="UP000598467">
    <property type="component" value="Unassembled WGS sequence"/>
</dbReference>
<evidence type="ECO:0000256" key="2">
    <source>
        <dbReference type="ARBA" id="ARBA00023235"/>
    </source>
</evidence>
<keyword evidence="2" id="KW-0413">Isomerase</keyword>
<dbReference type="GO" id="GO:0005975">
    <property type="term" value="P:carbohydrate metabolic process"/>
    <property type="evidence" value="ECO:0007669"/>
    <property type="project" value="InterPro"/>
</dbReference>
<dbReference type="Pfam" id="PF07221">
    <property type="entry name" value="GlcNAc_2-epim"/>
    <property type="match status" value="1"/>
</dbReference>
<accession>A0A926NSN0</accession>
<dbReference type="SUPFAM" id="SSF48208">
    <property type="entry name" value="Six-hairpin glycosidases"/>
    <property type="match status" value="1"/>
</dbReference>
<organism evidence="3 4">
    <name type="scientific">Roseibium aggregatum</name>
    <dbReference type="NCBI Taxonomy" id="187304"/>
    <lineage>
        <taxon>Bacteria</taxon>
        <taxon>Pseudomonadati</taxon>
        <taxon>Pseudomonadota</taxon>
        <taxon>Alphaproteobacteria</taxon>
        <taxon>Hyphomicrobiales</taxon>
        <taxon>Stappiaceae</taxon>
        <taxon>Roseibium</taxon>
    </lineage>
</organism>
<comment type="similarity">
    <text evidence="1">Belongs to the N-acylglucosamine 2-epimerase family.</text>
</comment>
<comment type="caution">
    <text evidence="3">The sequence shown here is derived from an EMBL/GenBank/DDBJ whole genome shotgun (WGS) entry which is preliminary data.</text>
</comment>
<sequence>MSPTQETLENDIRTAANRLSDWIVDSAFPRWHSGGYDSESGAFFETIDIVSGKGTDAPVRTRVPARQIYCFAQAGTLGWQGPWREVVAHGLNWYLEHCRIPDTSFAAVVATDGTHLDSDFDLYNQAFALLAFAHAGHVLTERRTDLFADAAGLLTLLREYYGHPAAGFREANPDRLPLCSNPHMHLFEAALALEEVGAGSIWSDLADEIARLAMDKFIDPVSGGLREFFNLDWSPFAGEQGRIMEPGHQFEWSWLLTRWGKARNDFEALAKARRLYQIGISHGVDPERQVAIMTLHDDFSVFNPMARLWGQTEWLKAAVSMAGVSIGCERDAYLADVLRAMKALETYFEDVPDGLWKDKFDKMYTFKTEPAPASSFYHIVCAALELSDFCSQI</sequence>
<dbReference type="InterPro" id="IPR010819">
    <property type="entry name" value="AGE/CE"/>
</dbReference>
<proteinExistence type="inferred from homology"/>
<name>A0A926NSN0_9HYPH</name>
<evidence type="ECO:0000256" key="1">
    <source>
        <dbReference type="ARBA" id="ARBA00008558"/>
    </source>
</evidence>
<dbReference type="Gene3D" id="1.50.10.10">
    <property type="match status" value="1"/>
</dbReference>
<protein>
    <submittedName>
        <fullName evidence="3">AGE family epimerase/isomerase</fullName>
    </submittedName>
</protein>
<dbReference type="RefSeq" id="WP_190291458.1">
    <property type="nucleotide sequence ID" value="NZ_JABFCZ010000010.1"/>
</dbReference>
<dbReference type="InterPro" id="IPR012341">
    <property type="entry name" value="6hp_glycosidase-like_sf"/>
</dbReference>
<dbReference type="AlphaFoldDB" id="A0A926NSN0"/>
<evidence type="ECO:0000313" key="3">
    <source>
        <dbReference type="EMBL" id="MBD1546672.1"/>
    </source>
</evidence>
<dbReference type="GO" id="GO:0016853">
    <property type="term" value="F:isomerase activity"/>
    <property type="evidence" value="ECO:0007669"/>
    <property type="project" value="UniProtKB-KW"/>
</dbReference>
<dbReference type="InterPro" id="IPR008928">
    <property type="entry name" value="6-hairpin_glycosidase_sf"/>
</dbReference>
<evidence type="ECO:0000313" key="4">
    <source>
        <dbReference type="Proteomes" id="UP000598467"/>
    </source>
</evidence>
<dbReference type="PANTHER" id="PTHR15108">
    <property type="entry name" value="N-ACYLGLUCOSAMINE-2-EPIMERASE"/>
    <property type="match status" value="1"/>
</dbReference>
<dbReference type="EMBL" id="JABFCZ010000010">
    <property type="protein sequence ID" value="MBD1546672.1"/>
    <property type="molecule type" value="Genomic_DNA"/>
</dbReference>